<proteinExistence type="predicted"/>
<organism evidence="1 2">
    <name type="scientific">Trametes pubescens</name>
    <name type="common">White-rot fungus</name>
    <dbReference type="NCBI Taxonomy" id="154538"/>
    <lineage>
        <taxon>Eukaryota</taxon>
        <taxon>Fungi</taxon>
        <taxon>Dikarya</taxon>
        <taxon>Basidiomycota</taxon>
        <taxon>Agaricomycotina</taxon>
        <taxon>Agaricomycetes</taxon>
        <taxon>Polyporales</taxon>
        <taxon>Polyporaceae</taxon>
        <taxon>Trametes</taxon>
    </lineage>
</organism>
<dbReference type="Proteomes" id="UP000184267">
    <property type="component" value="Unassembled WGS sequence"/>
</dbReference>
<reference evidence="1 2" key="1">
    <citation type="submission" date="2016-10" db="EMBL/GenBank/DDBJ databases">
        <title>Genome sequence of the basidiomycete white-rot fungus Trametes pubescens.</title>
        <authorList>
            <person name="Makela M.R."/>
            <person name="Granchi Z."/>
            <person name="Peng M."/>
            <person name="De Vries R.P."/>
            <person name="Grigoriev I."/>
            <person name="Riley R."/>
            <person name="Hilden K."/>
        </authorList>
    </citation>
    <scope>NUCLEOTIDE SEQUENCE [LARGE SCALE GENOMIC DNA]</scope>
    <source>
        <strain evidence="1 2">FBCC735</strain>
    </source>
</reference>
<comment type="caution">
    <text evidence="1">The sequence shown here is derived from an EMBL/GenBank/DDBJ whole genome shotgun (WGS) entry which is preliminary data.</text>
</comment>
<dbReference type="EMBL" id="MNAD01000790">
    <property type="protein sequence ID" value="OJT10306.1"/>
    <property type="molecule type" value="Genomic_DNA"/>
</dbReference>
<accession>A0A1M2VRV2</accession>
<gene>
    <name evidence="1" type="ORF">TRAPUB_13174</name>
</gene>
<sequence length="376" mass="41472">MNTLPLEVIQNMFALACTDGGRTGCSLSLTPKTIRAVARSTRFHSVFLDAFYSNRLYSFMSTYEAHCRPLHGSRPRVKHLYLTLGIHGIPSDFPSSGIAAPIESPDPAPWPLADDVGALLRAVSADILSLVIQVFPNGYAGAAPTPDVPTLGCTFPSLRELTVFGTSDPRSFFSGVSAPAMFPSLRRLHIVDANTIYRQFRDQNLDPWTMHAPEMTHLRISNLSLRESPGLGGIPVQLAAQMGIPVDDEDEGKSVEESWPRPDDCPPKMHSHLRHIVIQPCIRPSGRLGAATSYRSGELLRKLAQYPSYVDLKFVVLAPPKQPGIPAWWTKSMKAQWLERIEGGVGCWVDAEEDSAEDEGWERPNEFLSVGTEIRT</sequence>
<name>A0A1M2VRV2_TRAPU</name>
<protein>
    <recommendedName>
        <fullName evidence="3">F-box domain-containing protein</fullName>
    </recommendedName>
</protein>
<keyword evidence="2" id="KW-1185">Reference proteome</keyword>
<evidence type="ECO:0000313" key="2">
    <source>
        <dbReference type="Proteomes" id="UP000184267"/>
    </source>
</evidence>
<dbReference type="OMA" id="HIFALAC"/>
<evidence type="ECO:0008006" key="3">
    <source>
        <dbReference type="Google" id="ProtNLM"/>
    </source>
</evidence>
<evidence type="ECO:0000313" key="1">
    <source>
        <dbReference type="EMBL" id="OJT10306.1"/>
    </source>
</evidence>
<dbReference type="AlphaFoldDB" id="A0A1M2VRV2"/>
<dbReference type="OrthoDB" id="2743992at2759"/>